<dbReference type="AlphaFoldDB" id="A0A916TJ98"/>
<sequence length="46" mass="4860">MHHDFALVIQLLEHAIGVAIATHDIDTAITLVSLLGVLALVNEIAS</sequence>
<reference evidence="1" key="1">
    <citation type="journal article" date="2014" name="Int. J. Syst. Evol. Microbiol.">
        <title>Complete genome sequence of Corynebacterium casei LMG S-19264T (=DSM 44701T), isolated from a smear-ripened cheese.</title>
        <authorList>
            <consortium name="US DOE Joint Genome Institute (JGI-PGF)"/>
            <person name="Walter F."/>
            <person name="Albersmeier A."/>
            <person name="Kalinowski J."/>
            <person name="Ruckert C."/>
        </authorList>
    </citation>
    <scope>NUCLEOTIDE SEQUENCE</scope>
    <source>
        <strain evidence="1">CGMCC 1.12827</strain>
    </source>
</reference>
<comment type="caution">
    <text evidence="1">The sequence shown here is derived from an EMBL/GenBank/DDBJ whole genome shotgun (WGS) entry which is preliminary data.</text>
</comment>
<organism evidence="1 2">
    <name type="scientific">Gordonia jinhuaensis</name>
    <dbReference type="NCBI Taxonomy" id="1517702"/>
    <lineage>
        <taxon>Bacteria</taxon>
        <taxon>Bacillati</taxon>
        <taxon>Actinomycetota</taxon>
        <taxon>Actinomycetes</taxon>
        <taxon>Mycobacteriales</taxon>
        <taxon>Gordoniaceae</taxon>
        <taxon>Gordonia</taxon>
    </lineage>
</organism>
<keyword evidence="2" id="KW-1185">Reference proteome</keyword>
<reference evidence="1" key="2">
    <citation type="submission" date="2020-09" db="EMBL/GenBank/DDBJ databases">
        <authorList>
            <person name="Sun Q."/>
            <person name="Zhou Y."/>
        </authorList>
    </citation>
    <scope>NUCLEOTIDE SEQUENCE</scope>
    <source>
        <strain evidence="1">CGMCC 1.12827</strain>
    </source>
</reference>
<accession>A0A916TJ98</accession>
<name>A0A916TJ98_9ACTN</name>
<evidence type="ECO:0000313" key="2">
    <source>
        <dbReference type="Proteomes" id="UP000621454"/>
    </source>
</evidence>
<protein>
    <submittedName>
        <fullName evidence="1">Uncharacterized protein</fullName>
    </submittedName>
</protein>
<gene>
    <name evidence="1" type="ORF">GCM10011489_37390</name>
</gene>
<proteinExistence type="predicted"/>
<dbReference type="Proteomes" id="UP000621454">
    <property type="component" value="Unassembled WGS sequence"/>
</dbReference>
<dbReference type="EMBL" id="BMGC01000050">
    <property type="protein sequence ID" value="GGB46629.1"/>
    <property type="molecule type" value="Genomic_DNA"/>
</dbReference>
<evidence type="ECO:0000313" key="1">
    <source>
        <dbReference type="EMBL" id="GGB46629.1"/>
    </source>
</evidence>